<dbReference type="Proteomes" id="UP000504714">
    <property type="component" value="Unassembled WGS sequence"/>
</dbReference>
<organism evidence="1 2">
    <name type="scientific">Candidatus Regiella insecticola</name>
    <dbReference type="NCBI Taxonomy" id="138073"/>
    <lineage>
        <taxon>Bacteria</taxon>
        <taxon>Pseudomonadati</taxon>
        <taxon>Pseudomonadota</taxon>
        <taxon>Gammaproteobacteria</taxon>
        <taxon>Enterobacterales</taxon>
        <taxon>Enterobacteriaceae</taxon>
        <taxon>aphid secondary symbionts</taxon>
        <taxon>Candidatus Regiella</taxon>
    </lineage>
</organism>
<dbReference type="AlphaFoldDB" id="A0A6L2ZP70"/>
<reference evidence="1 2" key="1">
    <citation type="submission" date="2020-06" db="EMBL/GenBank/DDBJ databases">
        <title>The genome sequence of Candidatus Regiella insecticola strain Tut.</title>
        <authorList>
            <person name="Nikoh N."/>
            <person name="Tsuchida T."/>
            <person name="Koga R."/>
            <person name="Oshima K."/>
            <person name="Hattori M."/>
            <person name="Fukatsu T."/>
        </authorList>
    </citation>
    <scope>NUCLEOTIDE SEQUENCE [LARGE SCALE GENOMIC DNA]</scope>
    <source>
        <strain evidence="1 2">Tut</strain>
    </source>
</reference>
<comment type="caution">
    <text evidence="1">The sequence shown here is derived from an EMBL/GenBank/DDBJ whole genome shotgun (WGS) entry which is preliminary data.</text>
</comment>
<evidence type="ECO:0000313" key="1">
    <source>
        <dbReference type="EMBL" id="GFN46372.1"/>
    </source>
</evidence>
<dbReference type="Pfam" id="PF05954">
    <property type="entry name" value="Phage_GPD"/>
    <property type="match status" value="1"/>
</dbReference>
<dbReference type="SUPFAM" id="SSF69279">
    <property type="entry name" value="Phage tail proteins"/>
    <property type="match status" value="1"/>
</dbReference>
<accession>A0A6L2ZP70</accession>
<proteinExistence type="predicted"/>
<sequence length="326" mass="36388">MQPVFKIVAEGGQDATAKIKNRLLSLNITNRSGLNSDILEIRLDDRVPYIEYPKHGTQLQAWLGYVDTGLVPFGQYTVDEVMVNGPPDTLTVRAHAINMQSKLHSQDTREWKGKTIGTLVKTIAGKHGLTPAVGTSLSSKTIQHLSQTNESDLQLLSRLGKQYDAVAEVANGKLLFIRRGEASSASGKKLEQILLMPKSLTHWQVTFADREKAGQTYAYSYDYDKAAVIEKDAQSKIWQDAPPQTLKHPVPEWHIDDTTQAYQRHQDRCVETLSIGMPGDPRITAEVSIQLTGLRPKVDGKWIVTYVQHTLSAQGYTCQLEAERHM</sequence>
<gene>
    <name evidence="1" type="ORF">RINTU1_19190</name>
</gene>
<protein>
    <submittedName>
        <fullName evidence="1">Phage late control gene D protein</fullName>
    </submittedName>
</protein>
<dbReference type="RefSeq" id="WP_176488041.1">
    <property type="nucleotide sequence ID" value="NZ_BLXO01000003.1"/>
</dbReference>
<dbReference type="EMBL" id="BLXO01000003">
    <property type="protein sequence ID" value="GFN46372.1"/>
    <property type="molecule type" value="Genomic_DNA"/>
</dbReference>
<evidence type="ECO:0000313" key="2">
    <source>
        <dbReference type="Proteomes" id="UP000504714"/>
    </source>
</evidence>
<name>A0A6L2ZP70_9ENTR</name>